<feature type="domain" description="GST C-terminal" evidence="8">
    <location>
        <begin position="1"/>
        <end position="110"/>
    </location>
</feature>
<dbReference type="AlphaFoldDB" id="A0A4E0QY22"/>
<sequence length="125" mass="14400">MIEGAAMDLRMGFVRVCYNPKFEEVKGDYLKELPTTLKMWSDFLGDRHYLTGSTVSHVDFMVYEALDCIRYLAPQCLEDFPKLKEFKSRIEDLPKIKAYMESEKFIKWPLNSWIASFGGGDAAPA</sequence>
<protein>
    <recommendedName>
        <fullName evidence="5">glutathione transferase</fullName>
        <ecNumber evidence="5">2.5.1.18</ecNumber>
    </recommendedName>
</protein>
<proteinExistence type="inferred from homology"/>
<evidence type="ECO:0000256" key="3">
    <source>
        <dbReference type="ARBA" id="ARBA00005861"/>
    </source>
</evidence>
<name>A0A4E0QY22_FASHE</name>
<dbReference type="InterPro" id="IPR036282">
    <property type="entry name" value="Glutathione-S-Trfase_C_sf"/>
</dbReference>
<comment type="subunit">
    <text evidence="4">Homodimer.</text>
</comment>
<evidence type="ECO:0000256" key="2">
    <source>
        <dbReference type="ARBA" id="ARBA00003701"/>
    </source>
</evidence>
<dbReference type="Gene3D" id="1.20.1050.130">
    <property type="match status" value="1"/>
</dbReference>
<keyword evidence="6" id="KW-0808">Transferase</keyword>
<dbReference type="PANTHER" id="PTHR11571">
    <property type="entry name" value="GLUTATHIONE S-TRANSFERASE"/>
    <property type="match status" value="1"/>
</dbReference>
<dbReference type="FunFam" id="1.20.1050.10:FF:000003">
    <property type="entry name" value="Glutathione S-transferase 2"/>
    <property type="match status" value="1"/>
</dbReference>
<accession>A0A4E0QY22</accession>
<gene>
    <name evidence="9" type="ORF">D915_008966</name>
</gene>
<dbReference type="InterPro" id="IPR010987">
    <property type="entry name" value="Glutathione-S-Trfase_C-like"/>
</dbReference>
<evidence type="ECO:0000256" key="1">
    <source>
        <dbReference type="ARBA" id="ARBA00002446"/>
    </source>
</evidence>
<comment type="caution">
    <text evidence="9">The sequence shown here is derived from an EMBL/GenBank/DDBJ whole genome shotgun (WGS) entry which is preliminary data.</text>
</comment>
<organism evidence="9 10">
    <name type="scientific">Fasciola hepatica</name>
    <name type="common">Liver fluke</name>
    <dbReference type="NCBI Taxonomy" id="6192"/>
    <lineage>
        <taxon>Eukaryota</taxon>
        <taxon>Metazoa</taxon>
        <taxon>Spiralia</taxon>
        <taxon>Lophotrochozoa</taxon>
        <taxon>Platyhelminthes</taxon>
        <taxon>Trematoda</taxon>
        <taxon>Digenea</taxon>
        <taxon>Plagiorchiida</taxon>
        <taxon>Echinostomata</taxon>
        <taxon>Echinostomatoidea</taxon>
        <taxon>Fasciolidae</taxon>
        <taxon>Fasciola</taxon>
    </lineage>
</organism>
<comment type="function">
    <text evidence="1">GST isoenzymes appear to play a central role in the parasite detoxification system. Other functions are also suspected including a role in increasing the solubility of haematin in the parasite gut.</text>
</comment>
<comment type="function">
    <text evidence="2">Conjugation of reduced glutathione to a wide number of exogenous and endogenous hydrophobic electrophiles.</text>
</comment>
<evidence type="ECO:0000256" key="5">
    <source>
        <dbReference type="ARBA" id="ARBA00012452"/>
    </source>
</evidence>
<evidence type="ECO:0000313" key="9">
    <source>
        <dbReference type="EMBL" id="THD20185.1"/>
    </source>
</evidence>
<evidence type="ECO:0000256" key="7">
    <source>
        <dbReference type="ARBA" id="ARBA00047960"/>
    </source>
</evidence>
<dbReference type="CDD" id="cd03209">
    <property type="entry name" value="GST_C_Mu"/>
    <property type="match status" value="1"/>
</dbReference>
<dbReference type="InterPro" id="IPR004046">
    <property type="entry name" value="GST_C"/>
</dbReference>
<comment type="similarity">
    <text evidence="3">Belongs to the GST superfamily. Mu family.</text>
</comment>
<dbReference type="EMBL" id="JXXN02005005">
    <property type="protein sequence ID" value="THD20185.1"/>
    <property type="molecule type" value="Genomic_DNA"/>
</dbReference>
<evidence type="ECO:0000256" key="6">
    <source>
        <dbReference type="ARBA" id="ARBA00022679"/>
    </source>
</evidence>
<dbReference type="Proteomes" id="UP000230066">
    <property type="component" value="Unassembled WGS sequence"/>
</dbReference>
<evidence type="ECO:0000313" key="10">
    <source>
        <dbReference type="Proteomes" id="UP000230066"/>
    </source>
</evidence>
<dbReference type="PROSITE" id="PS50405">
    <property type="entry name" value="GST_CTER"/>
    <property type="match status" value="1"/>
</dbReference>
<evidence type="ECO:0000259" key="8">
    <source>
        <dbReference type="PROSITE" id="PS50405"/>
    </source>
</evidence>
<comment type="catalytic activity">
    <reaction evidence="7">
        <text>RX + glutathione = an S-substituted glutathione + a halide anion + H(+)</text>
        <dbReference type="Rhea" id="RHEA:16437"/>
        <dbReference type="ChEBI" id="CHEBI:15378"/>
        <dbReference type="ChEBI" id="CHEBI:16042"/>
        <dbReference type="ChEBI" id="CHEBI:17792"/>
        <dbReference type="ChEBI" id="CHEBI:57925"/>
        <dbReference type="ChEBI" id="CHEBI:90779"/>
        <dbReference type="EC" id="2.5.1.18"/>
    </reaction>
</comment>
<dbReference type="PANTHER" id="PTHR11571:SF222">
    <property type="entry name" value="GLUTATHIONE TRANSFERASE"/>
    <property type="match status" value="1"/>
</dbReference>
<dbReference type="GO" id="GO:0004364">
    <property type="term" value="F:glutathione transferase activity"/>
    <property type="evidence" value="ECO:0007669"/>
    <property type="project" value="UniProtKB-EC"/>
</dbReference>
<reference evidence="9" key="1">
    <citation type="submission" date="2019-03" db="EMBL/GenBank/DDBJ databases">
        <title>Improved annotation for the trematode Fasciola hepatica.</title>
        <authorList>
            <person name="Choi Y.-J."/>
            <person name="Martin J."/>
            <person name="Mitreva M."/>
        </authorList>
    </citation>
    <scope>NUCLEOTIDE SEQUENCE [LARGE SCALE GENOMIC DNA]</scope>
</reference>
<keyword evidence="10" id="KW-1185">Reference proteome</keyword>
<dbReference type="SUPFAM" id="SSF47616">
    <property type="entry name" value="GST C-terminal domain-like"/>
    <property type="match status" value="1"/>
</dbReference>
<dbReference type="GO" id="GO:0006749">
    <property type="term" value="P:glutathione metabolic process"/>
    <property type="evidence" value="ECO:0007669"/>
    <property type="project" value="TreeGrafter"/>
</dbReference>
<dbReference type="Pfam" id="PF14497">
    <property type="entry name" value="GST_C_3"/>
    <property type="match status" value="1"/>
</dbReference>
<dbReference type="EC" id="2.5.1.18" evidence="5"/>
<dbReference type="InterPro" id="IPR050213">
    <property type="entry name" value="GST_superfamily"/>
</dbReference>
<evidence type="ECO:0000256" key="4">
    <source>
        <dbReference type="ARBA" id="ARBA00011738"/>
    </source>
</evidence>